<name>A0ABS9ITH7_9ACTN</name>
<organism evidence="2 3">
    <name type="scientific">Gordonia liuliyuniae</name>
    <dbReference type="NCBI Taxonomy" id="2911517"/>
    <lineage>
        <taxon>Bacteria</taxon>
        <taxon>Bacillati</taxon>
        <taxon>Actinomycetota</taxon>
        <taxon>Actinomycetes</taxon>
        <taxon>Mycobacteriales</taxon>
        <taxon>Gordoniaceae</taxon>
        <taxon>Gordonia</taxon>
    </lineage>
</organism>
<dbReference type="EMBL" id="JAKKOR010000007">
    <property type="protein sequence ID" value="MCF8588859.1"/>
    <property type="molecule type" value="Genomic_DNA"/>
</dbReference>
<evidence type="ECO:0000313" key="3">
    <source>
        <dbReference type="Proteomes" id="UP001200110"/>
    </source>
</evidence>
<keyword evidence="1" id="KW-0812">Transmembrane</keyword>
<evidence type="ECO:0008006" key="4">
    <source>
        <dbReference type="Google" id="ProtNLM"/>
    </source>
</evidence>
<reference evidence="2 3" key="1">
    <citation type="submission" date="2022-01" db="EMBL/GenBank/DDBJ databases">
        <authorList>
            <person name="Huang Y."/>
        </authorList>
    </citation>
    <scope>NUCLEOTIDE SEQUENCE [LARGE SCALE GENOMIC DNA]</scope>
    <source>
        <strain evidence="2 3">HY366</strain>
    </source>
</reference>
<sequence>MKLKLCSRLSTTLTILLGVASGIGLALGALSAVSSATKVVEHRPEDNAVLPHVVIGLLVLGFIIGAMISTRSMRWFWWPIDASVGERFGRTFRSSRNSFSGLLRSVGAVILQAFMALLVFRMGFQATAGMASSFSVNAWGGPSAFGAFMAHGVDAVVCLIVACLALDRVLVPTNPSVRTDAGQGAGRPG</sequence>
<protein>
    <recommendedName>
        <fullName evidence="4">DUF2975 domain-containing protein</fullName>
    </recommendedName>
</protein>
<feature type="transmembrane region" description="Helical" evidence="1">
    <location>
        <begin position="102"/>
        <end position="124"/>
    </location>
</feature>
<keyword evidence="3" id="KW-1185">Reference proteome</keyword>
<evidence type="ECO:0000313" key="2">
    <source>
        <dbReference type="EMBL" id="MCF8588859.1"/>
    </source>
</evidence>
<evidence type="ECO:0000256" key="1">
    <source>
        <dbReference type="SAM" id="Phobius"/>
    </source>
</evidence>
<accession>A0ABS9ITH7</accession>
<feature type="transmembrane region" description="Helical" evidence="1">
    <location>
        <begin position="48"/>
        <end position="68"/>
    </location>
</feature>
<gene>
    <name evidence="2" type="ORF">L5G33_10350</name>
</gene>
<keyword evidence="1" id="KW-0472">Membrane</keyword>
<comment type="caution">
    <text evidence="2">The sequence shown here is derived from an EMBL/GenBank/DDBJ whole genome shotgun (WGS) entry which is preliminary data.</text>
</comment>
<feature type="transmembrane region" description="Helical" evidence="1">
    <location>
        <begin position="144"/>
        <end position="166"/>
    </location>
</feature>
<dbReference type="RefSeq" id="WP_236998089.1">
    <property type="nucleotide sequence ID" value="NZ_JAKKOR010000007.1"/>
</dbReference>
<keyword evidence="1" id="KW-1133">Transmembrane helix</keyword>
<proteinExistence type="predicted"/>
<dbReference type="Proteomes" id="UP001200110">
    <property type="component" value="Unassembled WGS sequence"/>
</dbReference>